<feature type="domain" description="60S ribosomal export protein NMD3 OB-fold" evidence="9">
    <location>
        <begin position="255"/>
        <end position="313"/>
    </location>
</feature>
<evidence type="ECO:0000256" key="2">
    <source>
        <dbReference type="ARBA" id="ARBA00017035"/>
    </source>
</evidence>
<evidence type="ECO:0000256" key="6">
    <source>
        <dbReference type="ARBA" id="ARBA00023242"/>
    </source>
</evidence>
<feature type="domain" description="Nmd3 N-terminal" evidence="8">
    <location>
        <begin position="30"/>
        <end position="212"/>
    </location>
</feature>
<dbReference type="InterPro" id="IPR039768">
    <property type="entry name" value="Nmd3"/>
</dbReference>
<comment type="similarity">
    <text evidence="1 7">Belongs to the NMD3 family.</text>
</comment>
<keyword evidence="3 7" id="KW-0813">Transport</keyword>
<dbReference type="InterPro" id="IPR048898">
    <property type="entry name" value="OB_NMD3"/>
</dbReference>
<dbReference type="PANTHER" id="PTHR12746:SF3">
    <property type="entry name" value="60S RIBOSOMAL EXPORT PROTEIN NMD3"/>
    <property type="match status" value="1"/>
</dbReference>
<dbReference type="GO" id="GO:0043023">
    <property type="term" value="F:ribosomal large subunit binding"/>
    <property type="evidence" value="ECO:0007669"/>
    <property type="project" value="InterPro"/>
</dbReference>
<protein>
    <recommendedName>
        <fullName evidence="2 7">60S ribosomal export protein NMD3</fullName>
    </recommendedName>
</protein>
<evidence type="ECO:0000256" key="4">
    <source>
        <dbReference type="ARBA" id="ARBA00022490"/>
    </source>
</evidence>
<dbReference type="EnsemblPlants" id="LPERR01G38810.3">
    <property type="protein sequence ID" value="LPERR01G38810.3"/>
    <property type="gene ID" value="LPERR01G38810"/>
</dbReference>
<dbReference type="GO" id="GO:0015031">
    <property type="term" value="P:protein transport"/>
    <property type="evidence" value="ECO:0007669"/>
    <property type="project" value="UniProtKB-KW"/>
</dbReference>
<evidence type="ECO:0000259" key="9">
    <source>
        <dbReference type="Pfam" id="PF21192"/>
    </source>
</evidence>
<dbReference type="Pfam" id="PF21192">
    <property type="entry name" value="OB_NMD3"/>
    <property type="match status" value="1"/>
</dbReference>
<dbReference type="HOGENOM" id="CLU_027444_4_1_1"/>
<proteinExistence type="inferred from homology"/>
<keyword evidence="11" id="KW-1185">Reference proteome</keyword>
<keyword evidence="6 7" id="KW-0539">Nucleus</keyword>
<reference evidence="11" key="2">
    <citation type="submission" date="2013-12" db="EMBL/GenBank/DDBJ databases">
        <authorList>
            <person name="Yu Y."/>
            <person name="Lee S."/>
            <person name="de Baynast K."/>
            <person name="Wissotski M."/>
            <person name="Liu L."/>
            <person name="Talag J."/>
            <person name="Goicoechea J."/>
            <person name="Angelova A."/>
            <person name="Jetty R."/>
            <person name="Kudrna D."/>
            <person name="Golser W."/>
            <person name="Rivera L."/>
            <person name="Zhang J."/>
            <person name="Wing R."/>
        </authorList>
    </citation>
    <scope>NUCLEOTIDE SEQUENCE</scope>
</reference>
<evidence type="ECO:0000256" key="7">
    <source>
        <dbReference type="RuleBase" id="RU364108"/>
    </source>
</evidence>
<evidence type="ECO:0000256" key="3">
    <source>
        <dbReference type="ARBA" id="ARBA00022448"/>
    </source>
</evidence>
<name>A0A0D9VAG6_9ORYZ</name>
<evidence type="ECO:0000259" key="8">
    <source>
        <dbReference type="Pfam" id="PF04981"/>
    </source>
</evidence>
<dbReference type="GO" id="GO:0005737">
    <property type="term" value="C:cytoplasm"/>
    <property type="evidence" value="ECO:0007669"/>
    <property type="project" value="UniProtKB-SubCell"/>
</dbReference>
<dbReference type="GO" id="GO:0005634">
    <property type="term" value="C:nucleus"/>
    <property type="evidence" value="ECO:0007669"/>
    <property type="project" value="UniProtKB-SubCell"/>
</dbReference>
<dbReference type="Proteomes" id="UP000032180">
    <property type="component" value="Chromosome 1"/>
</dbReference>
<sequence length="338" mass="36243">MSSPSPSQFNMQFLPTPPQPSPAAACTSICCSCGVPMSPNAANTCARCIRSRGGVDITAGFPRHAAVVLCPSCSSYLHPPRLWLRAAPGSHELMRLLLRPVDRHVARLGGAVSLAAAELAVPTTDPIHPNRLALRLRLSGEVAFHGVAVTLEQAHLVDFAVHHRLCHACAMARARADPHYDTWPVVVQVRQRASHRRTLLHLEQRIATHGVAAADAAAHTFAVELCPVCRDDLVFVPKEARRGLGGGGGGIMLCTKVARVSDLGKNDTIFTVRTHIGHILNAGDRALGYDLYGVNVNNDDVDDSLPDAVLVKKIYEKEGSNNGGGGGRSLPRNVQNYR</sequence>
<reference evidence="10 11" key="1">
    <citation type="submission" date="2012-08" db="EMBL/GenBank/DDBJ databases">
        <title>Oryza genome evolution.</title>
        <authorList>
            <person name="Wing R.A."/>
        </authorList>
    </citation>
    <scope>NUCLEOTIDE SEQUENCE</scope>
</reference>
<dbReference type="GO" id="GO:0000055">
    <property type="term" value="P:ribosomal large subunit export from nucleus"/>
    <property type="evidence" value="ECO:0007669"/>
    <property type="project" value="TreeGrafter"/>
</dbReference>
<evidence type="ECO:0000256" key="5">
    <source>
        <dbReference type="ARBA" id="ARBA00022927"/>
    </source>
</evidence>
<accession>A0A0D9VAG6</accession>
<keyword evidence="4 7" id="KW-0963">Cytoplasm</keyword>
<dbReference type="Pfam" id="PF04981">
    <property type="entry name" value="NMD3"/>
    <property type="match status" value="1"/>
</dbReference>
<keyword evidence="5 7" id="KW-0653">Protein transport</keyword>
<dbReference type="PANTHER" id="PTHR12746">
    <property type="entry name" value="NONSENSE-MEDIATED MRNA DECAY PROTEIN 3"/>
    <property type="match status" value="1"/>
</dbReference>
<comment type="function">
    <text evidence="7">Acts as an adapter for the XPO1/CRM1-mediated export of the 60S ribosomal subunit.</text>
</comment>
<evidence type="ECO:0000313" key="11">
    <source>
        <dbReference type="Proteomes" id="UP000032180"/>
    </source>
</evidence>
<reference evidence="10" key="3">
    <citation type="submission" date="2015-04" db="UniProtKB">
        <authorList>
            <consortium name="EnsemblPlants"/>
        </authorList>
    </citation>
    <scope>IDENTIFICATION</scope>
</reference>
<comment type="subcellular location">
    <subcellularLocation>
        <location evidence="7">Cytoplasm</location>
    </subcellularLocation>
    <subcellularLocation>
        <location evidence="7">Nucleus</location>
    </subcellularLocation>
</comment>
<organism evidence="10 11">
    <name type="scientific">Leersia perrieri</name>
    <dbReference type="NCBI Taxonomy" id="77586"/>
    <lineage>
        <taxon>Eukaryota</taxon>
        <taxon>Viridiplantae</taxon>
        <taxon>Streptophyta</taxon>
        <taxon>Embryophyta</taxon>
        <taxon>Tracheophyta</taxon>
        <taxon>Spermatophyta</taxon>
        <taxon>Magnoliopsida</taxon>
        <taxon>Liliopsida</taxon>
        <taxon>Poales</taxon>
        <taxon>Poaceae</taxon>
        <taxon>BOP clade</taxon>
        <taxon>Oryzoideae</taxon>
        <taxon>Oryzeae</taxon>
        <taxon>Oryzinae</taxon>
        <taxon>Leersia</taxon>
    </lineage>
</organism>
<dbReference type="AlphaFoldDB" id="A0A0D9VAG6"/>
<dbReference type="Gramene" id="LPERR01G38810.3">
    <property type="protein sequence ID" value="LPERR01G38810.3"/>
    <property type="gene ID" value="LPERR01G38810"/>
</dbReference>
<evidence type="ECO:0000256" key="1">
    <source>
        <dbReference type="ARBA" id="ARBA00009794"/>
    </source>
</evidence>
<dbReference type="InterPro" id="IPR007064">
    <property type="entry name" value="Nmd3_N"/>
</dbReference>
<evidence type="ECO:0000313" key="10">
    <source>
        <dbReference type="EnsemblPlants" id="LPERR01G38810.3"/>
    </source>
</evidence>